<dbReference type="SUPFAM" id="SSF52374">
    <property type="entry name" value="Nucleotidylyl transferase"/>
    <property type="match status" value="1"/>
</dbReference>
<evidence type="ECO:0000256" key="1">
    <source>
        <dbReference type="ARBA" id="ARBA00004496"/>
    </source>
</evidence>
<dbReference type="InterPro" id="IPR000924">
    <property type="entry name" value="Glu/Gln-tRNA-synth"/>
</dbReference>
<evidence type="ECO:0000256" key="9">
    <source>
        <dbReference type="ARBA" id="ARBA00048351"/>
    </source>
</evidence>
<organism evidence="13">
    <name type="scientific">Candidatus Methanomethylicus mesodigestus</name>
    <dbReference type="NCBI Taxonomy" id="1867258"/>
    <lineage>
        <taxon>Archaea</taxon>
        <taxon>Thermoproteota</taxon>
        <taxon>Methanosuratincolia</taxon>
        <taxon>Candidatus Methanomethylicales</taxon>
        <taxon>Candidatus Methanomethylicaceae</taxon>
        <taxon>Candidatus Methanomethylicus</taxon>
    </lineage>
</organism>
<dbReference type="Gene3D" id="2.40.240.100">
    <property type="match status" value="1"/>
</dbReference>
<protein>
    <recommendedName>
        <fullName evidence="10">Glutamate--tRNA ligase</fullName>
        <ecNumber evidence="10">6.1.1.17</ecNumber>
    </recommendedName>
    <alternativeName>
        <fullName evidence="10">Glutamyl-tRNA synthetase</fullName>
        <shortName evidence="10">GluRS</shortName>
    </alternativeName>
</protein>
<evidence type="ECO:0000313" key="13">
    <source>
        <dbReference type="EMBL" id="HFK20649.1"/>
    </source>
</evidence>
<evidence type="ECO:0000259" key="12">
    <source>
        <dbReference type="Pfam" id="PF03950"/>
    </source>
</evidence>
<comment type="caution">
    <text evidence="13">The sequence shown here is derived from an EMBL/GenBank/DDBJ whole genome shotgun (WGS) entry which is preliminary data.</text>
</comment>
<dbReference type="HAMAP" id="MF_02076">
    <property type="entry name" value="Glu_tRNA_synth_type2"/>
    <property type="match status" value="1"/>
</dbReference>
<comment type="subcellular location">
    <subcellularLocation>
        <location evidence="1 10">Cytoplasm</location>
    </subcellularLocation>
</comment>
<feature type="domain" description="Glutamyl/glutaminyl-tRNA synthetase class Ib catalytic" evidence="11">
    <location>
        <begin position="102"/>
        <end position="407"/>
    </location>
</feature>
<evidence type="ECO:0000256" key="7">
    <source>
        <dbReference type="ARBA" id="ARBA00022917"/>
    </source>
</evidence>
<dbReference type="EMBL" id="DSTX01000008">
    <property type="protein sequence ID" value="HFK20649.1"/>
    <property type="molecule type" value="Genomic_DNA"/>
</dbReference>
<dbReference type="GO" id="GO:0005524">
    <property type="term" value="F:ATP binding"/>
    <property type="evidence" value="ECO:0007669"/>
    <property type="project" value="UniProtKB-UniRule"/>
</dbReference>
<dbReference type="InterPro" id="IPR020058">
    <property type="entry name" value="Glu/Gln-tRNA-synth_Ib_cat-dom"/>
</dbReference>
<dbReference type="PANTHER" id="PTHR43097:SF5">
    <property type="entry name" value="GLUTAMATE--TRNA LIGASE"/>
    <property type="match status" value="1"/>
</dbReference>
<dbReference type="GO" id="GO:0004818">
    <property type="term" value="F:glutamate-tRNA ligase activity"/>
    <property type="evidence" value="ECO:0007669"/>
    <property type="project" value="UniProtKB-UniRule"/>
</dbReference>
<reference evidence="13" key="1">
    <citation type="journal article" date="2020" name="mSystems">
        <title>Genome- and Community-Level Interaction Insights into Carbon Utilization and Element Cycling Functions of Hydrothermarchaeota in Hydrothermal Sediment.</title>
        <authorList>
            <person name="Zhou Z."/>
            <person name="Liu Y."/>
            <person name="Xu W."/>
            <person name="Pan J."/>
            <person name="Luo Z.H."/>
            <person name="Li M."/>
        </authorList>
    </citation>
    <scope>NUCLEOTIDE SEQUENCE [LARGE SCALE GENOMIC DNA]</scope>
    <source>
        <strain evidence="13">SpSt-468</strain>
    </source>
</reference>
<sequence length="570" mass="64490">MSEEALRAKIRGYALVNALKFGGKANPKAVAGMAFSEDPSLKPRAAEVIRLAEEVVNEVNAMPIESQRLAASAMSLPSAKERIKEPAHVLPKLPNVEKYGRIHVRFAPNPDSVIHLGNARAAILSDEYAKIYKGLFTLRFEDTSPSVKPPEPEAYENIKEDLEWLGVRWDEVAIQSDRLQIYYEHAERLIELGGAYICTCPQESFRKRISSKEACPCRDLSVEENLRRWKGMLDGSIKKGGAVMRVKTDISHPNPAIRDWPAMRIDTKPHPRLGTRFRVWPLYNFASGVDDHLMGITHILRGKEHEVNMIRQKYMYGYFGWDYPEAIHYGRLKIKGSVLSKSKIRQGILDGQFSDWSDPRLGTIAALRKRGFLPQTIRQLIIEVGVRPSEAMISWENLDSMNRKALDPVIRRYVFIPSPSHFVVDGIPKRFEAKIPLHPDHPEWGIRTFTVQEGSAKIVIQSADAESLKKGEVIRLMNLFNVEALSKSGGRFHSEGVAEAKERSARIIQWMPTDLGRELEVVKPDASRDVGVIDPSVLSEQLPSTFQFYRYGFVRVYNEGGAFRGYYAHG</sequence>
<comment type="similarity">
    <text evidence="2 10">Belongs to the class-I aminoacyl-tRNA synthetase family. Glutamate--tRNA ligase type 2 subfamily.</text>
</comment>
<dbReference type="PRINTS" id="PR00987">
    <property type="entry name" value="TRNASYNTHGLU"/>
</dbReference>
<evidence type="ECO:0000256" key="6">
    <source>
        <dbReference type="ARBA" id="ARBA00022840"/>
    </source>
</evidence>
<dbReference type="GO" id="GO:0005829">
    <property type="term" value="C:cytosol"/>
    <property type="evidence" value="ECO:0007669"/>
    <property type="project" value="TreeGrafter"/>
</dbReference>
<evidence type="ECO:0000256" key="4">
    <source>
        <dbReference type="ARBA" id="ARBA00022598"/>
    </source>
</evidence>
<dbReference type="SUPFAM" id="SSF50715">
    <property type="entry name" value="Ribosomal protein L25-like"/>
    <property type="match status" value="1"/>
</dbReference>
<dbReference type="Pfam" id="PF00749">
    <property type="entry name" value="tRNA-synt_1c"/>
    <property type="match status" value="1"/>
</dbReference>
<dbReference type="InterPro" id="IPR011035">
    <property type="entry name" value="Ribosomal_bL25/Gln-tRNA_synth"/>
</dbReference>
<keyword evidence="4 10" id="KW-0436">Ligase</keyword>
<evidence type="ECO:0000256" key="10">
    <source>
        <dbReference type="HAMAP-Rule" id="MF_02076"/>
    </source>
</evidence>
<keyword evidence="3 10" id="KW-0963">Cytoplasm</keyword>
<evidence type="ECO:0000256" key="8">
    <source>
        <dbReference type="ARBA" id="ARBA00023146"/>
    </source>
</evidence>
<comment type="function">
    <text evidence="10">Catalyzes the attachment of glutamate to tRNA(Glu) in a two-step reaction: glutamate is first activated by ATP to form Glu-AMP and then transferred to the acceptor end of tRNA(Glu).</text>
</comment>
<dbReference type="EC" id="6.1.1.17" evidence="10"/>
<dbReference type="InterPro" id="IPR020059">
    <property type="entry name" value="Glu/Gln-tRNA-synth_Ib_codon-bd"/>
</dbReference>
<evidence type="ECO:0000256" key="5">
    <source>
        <dbReference type="ARBA" id="ARBA00022741"/>
    </source>
</evidence>
<dbReference type="AlphaFoldDB" id="A0A7C3EWV3"/>
<evidence type="ECO:0000256" key="2">
    <source>
        <dbReference type="ARBA" id="ARBA00008927"/>
    </source>
</evidence>
<dbReference type="NCBIfam" id="NF003169">
    <property type="entry name" value="PRK04156.1"/>
    <property type="match status" value="1"/>
</dbReference>
<dbReference type="Gene3D" id="3.40.50.620">
    <property type="entry name" value="HUPs"/>
    <property type="match status" value="1"/>
</dbReference>
<name>A0A7C3EWV3_9CREN</name>
<keyword evidence="6 10" id="KW-0067">ATP-binding</keyword>
<proteinExistence type="inferred from homology"/>
<evidence type="ECO:0000259" key="11">
    <source>
        <dbReference type="Pfam" id="PF00749"/>
    </source>
</evidence>
<dbReference type="InterPro" id="IPR004526">
    <property type="entry name" value="Glu-tRNA-synth_arc/euk"/>
</dbReference>
<evidence type="ECO:0000256" key="3">
    <source>
        <dbReference type="ARBA" id="ARBA00022490"/>
    </source>
</evidence>
<dbReference type="PANTHER" id="PTHR43097">
    <property type="entry name" value="GLUTAMINE-TRNA LIGASE"/>
    <property type="match status" value="1"/>
</dbReference>
<keyword evidence="5 10" id="KW-0547">Nucleotide-binding</keyword>
<feature type="short sequence motif" description="'HIGH' region" evidence="10">
    <location>
        <begin position="108"/>
        <end position="118"/>
    </location>
</feature>
<dbReference type="Pfam" id="PF03950">
    <property type="entry name" value="tRNA-synt_1c_C"/>
    <property type="match status" value="1"/>
</dbReference>
<dbReference type="InterPro" id="IPR020056">
    <property type="entry name" value="Rbsml_bL25/Gln-tRNA_synth_N"/>
</dbReference>
<dbReference type="Gene3D" id="2.40.240.10">
    <property type="entry name" value="Ribosomal Protein L25, Chain P"/>
    <property type="match status" value="1"/>
</dbReference>
<accession>A0A7C3EWV3</accession>
<dbReference type="GO" id="GO:0043604">
    <property type="term" value="P:amide biosynthetic process"/>
    <property type="evidence" value="ECO:0007669"/>
    <property type="project" value="TreeGrafter"/>
</dbReference>
<dbReference type="InterPro" id="IPR014729">
    <property type="entry name" value="Rossmann-like_a/b/a_fold"/>
</dbReference>
<comment type="catalytic activity">
    <reaction evidence="9 10">
        <text>tRNA(Glu) + L-glutamate + ATP = L-glutamyl-tRNA(Glu) + AMP + diphosphate</text>
        <dbReference type="Rhea" id="RHEA:23540"/>
        <dbReference type="Rhea" id="RHEA-COMP:9663"/>
        <dbReference type="Rhea" id="RHEA-COMP:9680"/>
        <dbReference type="ChEBI" id="CHEBI:29985"/>
        <dbReference type="ChEBI" id="CHEBI:30616"/>
        <dbReference type="ChEBI" id="CHEBI:33019"/>
        <dbReference type="ChEBI" id="CHEBI:78442"/>
        <dbReference type="ChEBI" id="CHEBI:78520"/>
        <dbReference type="ChEBI" id="CHEBI:456215"/>
        <dbReference type="EC" id="6.1.1.17"/>
    </reaction>
</comment>
<dbReference type="InterPro" id="IPR050132">
    <property type="entry name" value="Gln/Glu-tRNA_Ligase"/>
</dbReference>
<feature type="domain" description="Glutamyl/glutaminyl-tRNA synthetase class Ib anti-codon binding" evidence="12">
    <location>
        <begin position="412"/>
        <end position="486"/>
    </location>
</feature>
<keyword evidence="8 10" id="KW-0030">Aminoacyl-tRNA synthetase</keyword>
<dbReference type="GO" id="GO:0006424">
    <property type="term" value="P:glutamyl-tRNA aminoacylation"/>
    <property type="evidence" value="ECO:0007669"/>
    <property type="project" value="UniProtKB-UniRule"/>
</dbReference>
<dbReference type="NCBIfam" id="TIGR00463">
    <property type="entry name" value="gltX_arch"/>
    <property type="match status" value="1"/>
</dbReference>
<keyword evidence="7 10" id="KW-0648">Protein biosynthesis</keyword>
<gene>
    <name evidence="10" type="primary">gltX</name>
    <name evidence="13" type="ORF">ENS19_05120</name>
</gene>